<evidence type="ECO:0000313" key="4">
    <source>
        <dbReference type="EMBL" id="CAF3672703.1"/>
    </source>
</evidence>
<evidence type="ECO:0000313" key="5">
    <source>
        <dbReference type="Proteomes" id="UP000663829"/>
    </source>
</evidence>
<evidence type="ECO:0000313" key="1">
    <source>
        <dbReference type="EMBL" id="CAF0761251.1"/>
    </source>
</evidence>
<keyword evidence="5" id="KW-1185">Reference proteome</keyword>
<dbReference type="Proteomes" id="UP000681722">
    <property type="component" value="Unassembled WGS sequence"/>
</dbReference>
<sequence>MQKGSEVDPKHPVNNNELEAEYDFANDDLPVGKTIRPHKLATSTVDLAYRLPYKQDFAGKELNLFGNELMGAGWQIAFNSSESIETNKCGYKAVVWVNHTTKEVHIASAGTLIDVYDVIDDLLVATGHTPSKFVPAKAMLEKVTSEFNNEYTISTSGHSLGAFSSNYTIILAKLWGRQVGKSTTFESPGFDHQNNEEAEIMEKLEAEILRCFAIDSPY</sequence>
<dbReference type="EMBL" id="CAJOBC010000129">
    <property type="protein sequence ID" value="CAF3542149.1"/>
    <property type="molecule type" value="Genomic_DNA"/>
</dbReference>
<dbReference type="Proteomes" id="UP000677228">
    <property type="component" value="Unassembled WGS sequence"/>
</dbReference>
<reference evidence="1" key="1">
    <citation type="submission" date="2021-02" db="EMBL/GenBank/DDBJ databases">
        <authorList>
            <person name="Nowell W R."/>
        </authorList>
    </citation>
    <scope>NUCLEOTIDE SEQUENCE</scope>
</reference>
<proteinExistence type="predicted"/>
<protein>
    <recommendedName>
        <fullName evidence="6">Phospholipase A1</fullName>
    </recommendedName>
</protein>
<accession>A0A813Q311</accession>
<dbReference type="Proteomes" id="UP000663829">
    <property type="component" value="Unassembled WGS sequence"/>
</dbReference>
<dbReference type="SUPFAM" id="SSF53474">
    <property type="entry name" value="alpha/beta-Hydrolases"/>
    <property type="match status" value="1"/>
</dbReference>
<dbReference type="EMBL" id="CAJOBA010003169">
    <property type="protein sequence ID" value="CAF3672703.1"/>
    <property type="molecule type" value="Genomic_DNA"/>
</dbReference>
<dbReference type="EMBL" id="CAJNOK010003167">
    <property type="protein sequence ID" value="CAF0890278.1"/>
    <property type="molecule type" value="Genomic_DNA"/>
</dbReference>
<organism evidence="1 5">
    <name type="scientific">Didymodactylos carnosus</name>
    <dbReference type="NCBI Taxonomy" id="1234261"/>
    <lineage>
        <taxon>Eukaryota</taxon>
        <taxon>Metazoa</taxon>
        <taxon>Spiralia</taxon>
        <taxon>Gnathifera</taxon>
        <taxon>Rotifera</taxon>
        <taxon>Eurotatoria</taxon>
        <taxon>Bdelloidea</taxon>
        <taxon>Philodinida</taxon>
        <taxon>Philodinidae</taxon>
        <taxon>Didymodactylos</taxon>
    </lineage>
</organism>
<dbReference type="Gene3D" id="3.40.50.1820">
    <property type="entry name" value="alpha/beta hydrolase"/>
    <property type="match status" value="1"/>
</dbReference>
<evidence type="ECO:0008006" key="6">
    <source>
        <dbReference type="Google" id="ProtNLM"/>
    </source>
</evidence>
<dbReference type="AlphaFoldDB" id="A0A813Q311"/>
<gene>
    <name evidence="1" type="ORF">GPM918_LOCUS1397</name>
    <name evidence="2" type="ORF">OVA965_LOCUS9089</name>
    <name evidence="3" type="ORF">SRO942_LOCUS1397</name>
    <name evidence="4" type="ORF">TMI583_LOCUS9087</name>
</gene>
<evidence type="ECO:0000313" key="2">
    <source>
        <dbReference type="EMBL" id="CAF0890278.1"/>
    </source>
</evidence>
<evidence type="ECO:0000313" key="3">
    <source>
        <dbReference type="EMBL" id="CAF3542149.1"/>
    </source>
</evidence>
<name>A0A813Q311_9BILA</name>
<dbReference type="InterPro" id="IPR029058">
    <property type="entry name" value="AB_hydrolase_fold"/>
</dbReference>
<dbReference type="Proteomes" id="UP000682733">
    <property type="component" value="Unassembled WGS sequence"/>
</dbReference>
<comment type="caution">
    <text evidence="1">The sequence shown here is derived from an EMBL/GenBank/DDBJ whole genome shotgun (WGS) entry which is preliminary data.</text>
</comment>
<dbReference type="EMBL" id="CAJNOQ010000129">
    <property type="protein sequence ID" value="CAF0761251.1"/>
    <property type="molecule type" value="Genomic_DNA"/>
</dbReference>